<keyword evidence="5 6" id="KW-0720">Serine protease</keyword>
<feature type="active site" description="Charge relay system" evidence="6">
    <location>
        <position position="356"/>
    </location>
</feature>
<dbReference type="PANTHER" id="PTHR43806">
    <property type="entry name" value="PEPTIDASE S8"/>
    <property type="match status" value="1"/>
</dbReference>
<dbReference type="PANTHER" id="PTHR43806:SF58">
    <property type="entry name" value="ALKALINE PROTEASE 1-RELATED"/>
    <property type="match status" value="1"/>
</dbReference>
<dbReference type="SUPFAM" id="SSF54897">
    <property type="entry name" value="Protease propeptides/inhibitors"/>
    <property type="match status" value="1"/>
</dbReference>
<feature type="domain" description="Inhibitor I9" evidence="9">
    <location>
        <begin position="45"/>
        <end position="123"/>
    </location>
</feature>
<feature type="chain" id="PRO_5040152445" evidence="7">
    <location>
        <begin position="22"/>
        <end position="411"/>
    </location>
</feature>
<sequence>MRLSVFFILLATALLSAITFASTIPASFSGHTCAICNHSLDVSDTYIVTLRSTANFTHHLKHANALTAENRRRSRQGQAFDGVTHQWNFPGFQAYAANLPSSVIAKLKHHEDVAGVVQDSIWTASSLEVQPNAPYNLHQISNRATRGEFFQYYYDSSVGQGTYAYILDTGINARHLQFQSRVRKGFNAVKACPFDDLTGHGTHTAGVLGARTYGVAKRCQLIDVKVSSGHETNVRSILDGYNWAVKDIQANKRQHRSVINLSFDPRRDRKAARPIEDAIAAAWSNDILTVVSAGNRNGGTAWRGMAIIVGATDEAKVRARFSNYGDSLGLFAPGVNIKSTWIGPRATETASISGTSAAAAHVAGVILTLMASRRSRSAVDIEELLYDIAIPYMVKDTHGSKNLFLYNGSGR</sequence>
<comment type="similarity">
    <text evidence="1 6">Belongs to the peptidase S8 family.</text>
</comment>
<dbReference type="Pfam" id="PF05922">
    <property type="entry name" value="Inhibitor_I9"/>
    <property type="match status" value="1"/>
</dbReference>
<keyword evidence="4 6" id="KW-0378">Hydrolase</keyword>
<dbReference type="OrthoDB" id="206201at2759"/>
<dbReference type="GO" id="GO:0005576">
    <property type="term" value="C:extracellular region"/>
    <property type="evidence" value="ECO:0007669"/>
    <property type="project" value="UniProtKB-ARBA"/>
</dbReference>
<keyword evidence="2 6" id="KW-0645">Protease</keyword>
<evidence type="ECO:0000313" key="10">
    <source>
        <dbReference type="EMBL" id="KAF2147835.1"/>
    </source>
</evidence>
<evidence type="ECO:0000256" key="2">
    <source>
        <dbReference type="ARBA" id="ARBA00022670"/>
    </source>
</evidence>
<name>A0A9P4IU65_9PEZI</name>
<evidence type="ECO:0000256" key="1">
    <source>
        <dbReference type="ARBA" id="ARBA00011073"/>
    </source>
</evidence>
<feature type="active site" description="Charge relay system" evidence="6">
    <location>
        <position position="200"/>
    </location>
</feature>
<evidence type="ECO:0000259" key="9">
    <source>
        <dbReference type="Pfam" id="PF05922"/>
    </source>
</evidence>
<dbReference type="Pfam" id="PF00082">
    <property type="entry name" value="Peptidase_S8"/>
    <property type="match status" value="1"/>
</dbReference>
<dbReference type="InterPro" id="IPR050131">
    <property type="entry name" value="Peptidase_S8_subtilisin-like"/>
</dbReference>
<dbReference type="Gene3D" id="3.40.50.200">
    <property type="entry name" value="Peptidase S8/S53 domain"/>
    <property type="match status" value="1"/>
</dbReference>
<evidence type="ECO:0000259" key="8">
    <source>
        <dbReference type="Pfam" id="PF00082"/>
    </source>
</evidence>
<dbReference type="InterPro" id="IPR037045">
    <property type="entry name" value="S8pro/Inhibitor_I9_sf"/>
</dbReference>
<dbReference type="SUPFAM" id="SSF52743">
    <property type="entry name" value="Subtilisin-like"/>
    <property type="match status" value="1"/>
</dbReference>
<organism evidence="10 11">
    <name type="scientific">Myriangium duriaei CBS 260.36</name>
    <dbReference type="NCBI Taxonomy" id="1168546"/>
    <lineage>
        <taxon>Eukaryota</taxon>
        <taxon>Fungi</taxon>
        <taxon>Dikarya</taxon>
        <taxon>Ascomycota</taxon>
        <taxon>Pezizomycotina</taxon>
        <taxon>Dothideomycetes</taxon>
        <taxon>Dothideomycetidae</taxon>
        <taxon>Myriangiales</taxon>
        <taxon>Myriangiaceae</taxon>
        <taxon>Myriangium</taxon>
    </lineage>
</organism>
<dbReference type="EMBL" id="ML996095">
    <property type="protein sequence ID" value="KAF2147835.1"/>
    <property type="molecule type" value="Genomic_DNA"/>
</dbReference>
<dbReference type="AlphaFoldDB" id="A0A9P4IU65"/>
<evidence type="ECO:0000256" key="6">
    <source>
        <dbReference type="PROSITE-ProRule" id="PRU01240"/>
    </source>
</evidence>
<dbReference type="InterPro" id="IPR015500">
    <property type="entry name" value="Peptidase_S8_subtilisin-rel"/>
</dbReference>
<evidence type="ECO:0000256" key="5">
    <source>
        <dbReference type="ARBA" id="ARBA00022825"/>
    </source>
</evidence>
<keyword evidence="3 7" id="KW-0732">Signal</keyword>
<dbReference type="InterPro" id="IPR010259">
    <property type="entry name" value="S8pro/Inhibitor_I9"/>
</dbReference>
<dbReference type="InterPro" id="IPR023827">
    <property type="entry name" value="Peptidase_S8_Asp-AS"/>
</dbReference>
<feature type="signal peptide" evidence="7">
    <location>
        <begin position="1"/>
        <end position="21"/>
    </location>
</feature>
<dbReference type="GO" id="GO:0006508">
    <property type="term" value="P:proteolysis"/>
    <property type="evidence" value="ECO:0007669"/>
    <property type="project" value="UniProtKB-KW"/>
</dbReference>
<dbReference type="PROSITE" id="PS51892">
    <property type="entry name" value="SUBTILASE"/>
    <property type="match status" value="1"/>
</dbReference>
<feature type="domain" description="Peptidase S8/S53" evidence="8">
    <location>
        <begin position="160"/>
        <end position="389"/>
    </location>
</feature>
<evidence type="ECO:0000256" key="4">
    <source>
        <dbReference type="ARBA" id="ARBA00022801"/>
    </source>
</evidence>
<evidence type="ECO:0000256" key="3">
    <source>
        <dbReference type="ARBA" id="ARBA00022729"/>
    </source>
</evidence>
<dbReference type="PRINTS" id="PR00723">
    <property type="entry name" value="SUBTILISIN"/>
</dbReference>
<evidence type="ECO:0000313" key="11">
    <source>
        <dbReference type="Proteomes" id="UP000799439"/>
    </source>
</evidence>
<dbReference type="InterPro" id="IPR036852">
    <property type="entry name" value="Peptidase_S8/S53_dom_sf"/>
</dbReference>
<protein>
    <submittedName>
        <fullName evidence="10">Subtilisin-like protein</fullName>
    </submittedName>
</protein>
<accession>A0A9P4IU65</accession>
<dbReference type="GO" id="GO:0004252">
    <property type="term" value="F:serine-type endopeptidase activity"/>
    <property type="evidence" value="ECO:0007669"/>
    <property type="project" value="UniProtKB-UniRule"/>
</dbReference>
<proteinExistence type="inferred from homology"/>
<dbReference type="InterPro" id="IPR000209">
    <property type="entry name" value="Peptidase_S8/S53_dom"/>
</dbReference>
<keyword evidence="11" id="KW-1185">Reference proteome</keyword>
<reference evidence="10" key="1">
    <citation type="journal article" date="2020" name="Stud. Mycol.">
        <title>101 Dothideomycetes genomes: a test case for predicting lifestyles and emergence of pathogens.</title>
        <authorList>
            <person name="Haridas S."/>
            <person name="Albert R."/>
            <person name="Binder M."/>
            <person name="Bloem J."/>
            <person name="Labutti K."/>
            <person name="Salamov A."/>
            <person name="Andreopoulos B."/>
            <person name="Baker S."/>
            <person name="Barry K."/>
            <person name="Bills G."/>
            <person name="Bluhm B."/>
            <person name="Cannon C."/>
            <person name="Castanera R."/>
            <person name="Culley D."/>
            <person name="Daum C."/>
            <person name="Ezra D."/>
            <person name="Gonzalez J."/>
            <person name="Henrissat B."/>
            <person name="Kuo A."/>
            <person name="Liang C."/>
            <person name="Lipzen A."/>
            <person name="Lutzoni F."/>
            <person name="Magnuson J."/>
            <person name="Mondo S."/>
            <person name="Nolan M."/>
            <person name="Ohm R."/>
            <person name="Pangilinan J."/>
            <person name="Park H.-J."/>
            <person name="Ramirez L."/>
            <person name="Alfaro M."/>
            <person name="Sun H."/>
            <person name="Tritt A."/>
            <person name="Yoshinaga Y."/>
            <person name="Zwiers L.-H."/>
            <person name="Turgeon B."/>
            <person name="Goodwin S."/>
            <person name="Spatafora J."/>
            <person name="Crous P."/>
            <person name="Grigoriev I."/>
        </authorList>
    </citation>
    <scope>NUCLEOTIDE SEQUENCE</scope>
    <source>
        <strain evidence="10">CBS 260.36</strain>
    </source>
</reference>
<dbReference type="PROSITE" id="PS00136">
    <property type="entry name" value="SUBTILASE_ASP"/>
    <property type="match status" value="1"/>
</dbReference>
<feature type="active site" description="Charge relay system" evidence="6">
    <location>
        <position position="168"/>
    </location>
</feature>
<dbReference type="Gene3D" id="3.30.70.80">
    <property type="entry name" value="Peptidase S8 propeptide/proteinase inhibitor I9"/>
    <property type="match status" value="1"/>
</dbReference>
<evidence type="ECO:0000256" key="7">
    <source>
        <dbReference type="SAM" id="SignalP"/>
    </source>
</evidence>
<dbReference type="InterPro" id="IPR034193">
    <property type="entry name" value="PCSK9_ProteinaseK-like"/>
</dbReference>
<comment type="caution">
    <text evidence="10">The sequence shown here is derived from an EMBL/GenBank/DDBJ whole genome shotgun (WGS) entry which is preliminary data.</text>
</comment>
<dbReference type="CDD" id="cd04077">
    <property type="entry name" value="Peptidases_S8_PCSK9_ProteinaseK_like"/>
    <property type="match status" value="1"/>
</dbReference>
<gene>
    <name evidence="10" type="ORF">K461DRAFT_73048</name>
</gene>
<dbReference type="Proteomes" id="UP000799439">
    <property type="component" value="Unassembled WGS sequence"/>
</dbReference>